<dbReference type="AlphaFoldDB" id="A0AA36D435"/>
<comment type="caution">
    <text evidence="2">The sequence shown here is derived from an EMBL/GenBank/DDBJ whole genome shotgun (WGS) entry which is preliminary data.</text>
</comment>
<evidence type="ECO:0000256" key="1">
    <source>
        <dbReference type="SAM" id="SignalP"/>
    </source>
</evidence>
<evidence type="ECO:0000313" key="2">
    <source>
        <dbReference type="EMBL" id="CAJ0580530.1"/>
    </source>
</evidence>
<evidence type="ECO:0008006" key="4">
    <source>
        <dbReference type="Google" id="ProtNLM"/>
    </source>
</evidence>
<keyword evidence="1" id="KW-0732">Signal</keyword>
<sequence length="129" mass="13965">MLSNRLHLMFCATFMLGAFVLHANAMKCYSCVWATKPEYIADIAKTQPGEKMPAFTTSCEKPTSETPTCDGAPACISLSQAGNKTVRFCATAKQATDLGITADKTSTKPCGDALEMRMCFCNTDLCNKE</sequence>
<organism evidence="2 3">
    <name type="scientific">Mesorhabditis spiculigera</name>
    <dbReference type="NCBI Taxonomy" id="96644"/>
    <lineage>
        <taxon>Eukaryota</taxon>
        <taxon>Metazoa</taxon>
        <taxon>Ecdysozoa</taxon>
        <taxon>Nematoda</taxon>
        <taxon>Chromadorea</taxon>
        <taxon>Rhabditida</taxon>
        <taxon>Rhabditina</taxon>
        <taxon>Rhabditomorpha</taxon>
        <taxon>Rhabditoidea</taxon>
        <taxon>Rhabditidae</taxon>
        <taxon>Mesorhabditinae</taxon>
        <taxon>Mesorhabditis</taxon>
    </lineage>
</organism>
<feature type="chain" id="PRO_5041439167" description="Protein sleepless" evidence="1">
    <location>
        <begin position="26"/>
        <end position="129"/>
    </location>
</feature>
<reference evidence="2" key="1">
    <citation type="submission" date="2023-06" db="EMBL/GenBank/DDBJ databases">
        <authorList>
            <person name="Delattre M."/>
        </authorList>
    </citation>
    <scope>NUCLEOTIDE SEQUENCE</scope>
    <source>
        <strain evidence="2">AF72</strain>
    </source>
</reference>
<dbReference type="Proteomes" id="UP001177023">
    <property type="component" value="Unassembled WGS sequence"/>
</dbReference>
<protein>
    <recommendedName>
        <fullName evidence="4">Protein sleepless</fullName>
    </recommendedName>
</protein>
<keyword evidence="3" id="KW-1185">Reference proteome</keyword>
<accession>A0AA36D435</accession>
<dbReference type="EMBL" id="CATQJA010002659">
    <property type="protein sequence ID" value="CAJ0580530.1"/>
    <property type="molecule type" value="Genomic_DNA"/>
</dbReference>
<name>A0AA36D435_9BILA</name>
<feature type="non-terminal residue" evidence="2">
    <location>
        <position position="1"/>
    </location>
</feature>
<evidence type="ECO:0000313" key="3">
    <source>
        <dbReference type="Proteomes" id="UP001177023"/>
    </source>
</evidence>
<proteinExistence type="predicted"/>
<gene>
    <name evidence="2" type="ORF">MSPICULIGERA_LOCUS18728</name>
</gene>
<feature type="signal peptide" evidence="1">
    <location>
        <begin position="1"/>
        <end position="25"/>
    </location>
</feature>